<feature type="transmembrane region" description="Helical" evidence="8">
    <location>
        <begin position="538"/>
        <end position="557"/>
    </location>
</feature>
<dbReference type="AlphaFoldDB" id="A0A3M7R1V3"/>
<dbReference type="OrthoDB" id="9970435at2759"/>
<feature type="domain" description="SPX" evidence="10">
    <location>
        <begin position="1"/>
        <end position="230"/>
    </location>
</feature>
<feature type="region of interest" description="Disordered" evidence="7">
    <location>
        <begin position="115"/>
        <end position="149"/>
    </location>
</feature>
<feature type="transmembrane region" description="Helical" evidence="8">
    <location>
        <begin position="371"/>
        <end position="393"/>
    </location>
</feature>
<feature type="transmembrane region" description="Helical" evidence="8">
    <location>
        <begin position="288"/>
        <end position="311"/>
    </location>
</feature>
<dbReference type="GO" id="GO:0000822">
    <property type="term" value="F:inositol hexakisphosphate binding"/>
    <property type="evidence" value="ECO:0007669"/>
    <property type="project" value="TreeGrafter"/>
</dbReference>
<sequence length="758" mass="90606">MKFAERLAAHITPEWNSQYIKYDEMKEFLYQYEQSAPVQDDEHLLQRYFARADEIFFQFCDKELIKINTFFAEKLAEAQRKFENLKSELKDNYHLMNRKTDRSLFKSSKLKVDQDDEEEEETKTKLLEDPGLKDSGSVRNRGPKSSVISNVLNNTGAHTITQRLIEKNRERQQKNKQFRKENDLKLAFSEFYLSLILLQNYQTLNFTGFRKILKKHDKIFKTDRGTEWHKAYVETAPFYTTKKVDTFINDVVNLFTQYLENGDRERAMKRLRVPPFEEKQSPWTTFRLGLSIGMIFVLFPLALLLLIFTYASYNELSFNWKIAIKLYRSPFFIIVHIFFIGINSYGWSRSGVNHVLIFEIDPRNHLTYQQLLELGSFLGTFWFISVILFIISAYYNLDYYIYPLSLVVFLLVFLLNPIPRFQFSSRNWILGILWKIFTAPFYPVAFAHFWLADQLTSFEFLFTDIQFFSCWFLFQAQWAPFKKFFPDSPCIPANNRNLTCTFNVISLLLMCLPSWLRFMQCLRRFKDTSHAFPHLVNALKYATTFFDVGALSLKYHFSYMYESDWESPFFYIWLIVKFIATCYKLVWDFKMDWGFFDKNAGENKFLREVIVYSSKNYYYFAIVQNFLIRFLWLVRLYDIGLKGETYKDLVTTMLGFFEVFRRFVWNFFRLENEHLNNCGQFRAVRDISISPIQMTDLNVIEKMMDQEDGLVNRQHTLNTLTKHNNNLTITKRIMSRHGNLMSMSRRFNTFSPRKSELE</sequence>
<feature type="transmembrane region" description="Helical" evidence="8">
    <location>
        <begin position="399"/>
        <end position="416"/>
    </location>
</feature>
<dbReference type="Pfam" id="PF03124">
    <property type="entry name" value="EXS"/>
    <property type="match status" value="1"/>
</dbReference>
<gene>
    <name evidence="11" type="ORF">BpHYR1_038364</name>
</gene>
<feature type="transmembrane region" description="Helical" evidence="8">
    <location>
        <begin position="617"/>
        <end position="637"/>
    </location>
</feature>
<dbReference type="PROSITE" id="PS51382">
    <property type="entry name" value="SPX"/>
    <property type="match status" value="1"/>
</dbReference>
<organism evidence="11 12">
    <name type="scientific">Brachionus plicatilis</name>
    <name type="common">Marine rotifer</name>
    <name type="synonym">Brachionus muelleri</name>
    <dbReference type="NCBI Taxonomy" id="10195"/>
    <lineage>
        <taxon>Eukaryota</taxon>
        <taxon>Metazoa</taxon>
        <taxon>Spiralia</taxon>
        <taxon>Gnathifera</taxon>
        <taxon>Rotifera</taxon>
        <taxon>Eurotatoria</taxon>
        <taxon>Monogononta</taxon>
        <taxon>Pseudotrocha</taxon>
        <taxon>Ploima</taxon>
        <taxon>Brachionidae</taxon>
        <taxon>Brachionus</taxon>
    </lineage>
</organism>
<evidence type="ECO:0000259" key="9">
    <source>
        <dbReference type="PROSITE" id="PS51380"/>
    </source>
</evidence>
<feature type="transmembrane region" description="Helical" evidence="8">
    <location>
        <begin position="331"/>
        <end position="350"/>
    </location>
</feature>
<keyword evidence="3 8" id="KW-0812">Transmembrane</keyword>
<dbReference type="GO" id="GO:0005794">
    <property type="term" value="C:Golgi apparatus"/>
    <property type="evidence" value="ECO:0007669"/>
    <property type="project" value="TreeGrafter"/>
</dbReference>
<proteinExistence type="inferred from homology"/>
<evidence type="ECO:0000256" key="2">
    <source>
        <dbReference type="ARBA" id="ARBA00009665"/>
    </source>
</evidence>
<comment type="subcellular location">
    <subcellularLocation>
        <location evidence="1">Membrane</location>
        <topology evidence="1">Multi-pass membrane protein</topology>
    </subcellularLocation>
</comment>
<dbReference type="InterPro" id="IPR004342">
    <property type="entry name" value="EXS_C"/>
</dbReference>
<evidence type="ECO:0000256" key="7">
    <source>
        <dbReference type="SAM" id="MobiDB-lite"/>
    </source>
</evidence>
<evidence type="ECO:0000256" key="3">
    <source>
        <dbReference type="ARBA" id="ARBA00022692"/>
    </source>
</evidence>
<keyword evidence="12" id="KW-1185">Reference proteome</keyword>
<feature type="coiled-coil region" evidence="6">
    <location>
        <begin position="68"/>
        <end position="95"/>
    </location>
</feature>
<feature type="transmembrane region" description="Helical" evidence="8">
    <location>
        <begin position="457"/>
        <end position="476"/>
    </location>
</feature>
<dbReference type="PANTHER" id="PTHR10783">
    <property type="entry name" value="XENOTROPIC AND POLYTROPIC RETROVIRUS RECEPTOR 1-RELATED"/>
    <property type="match status" value="1"/>
</dbReference>
<dbReference type="STRING" id="10195.A0A3M7R1V3"/>
<dbReference type="GO" id="GO:0005886">
    <property type="term" value="C:plasma membrane"/>
    <property type="evidence" value="ECO:0007669"/>
    <property type="project" value="TreeGrafter"/>
</dbReference>
<dbReference type="InterPro" id="IPR004331">
    <property type="entry name" value="SPX_dom"/>
</dbReference>
<feature type="transmembrane region" description="Helical" evidence="8">
    <location>
        <begin position="497"/>
        <end position="518"/>
    </location>
</feature>
<name>A0A3M7R1V3_BRAPC</name>
<comment type="caution">
    <text evidence="11">The sequence shown here is derived from an EMBL/GenBank/DDBJ whole genome shotgun (WGS) entry which is preliminary data.</text>
</comment>
<dbReference type="GO" id="GO:0016036">
    <property type="term" value="P:cellular response to phosphate starvation"/>
    <property type="evidence" value="ECO:0007669"/>
    <property type="project" value="TreeGrafter"/>
</dbReference>
<keyword evidence="5 8" id="KW-0472">Membrane</keyword>
<evidence type="ECO:0000256" key="5">
    <source>
        <dbReference type="ARBA" id="ARBA00023136"/>
    </source>
</evidence>
<feature type="transmembrane region" description="Helical" evidence="8">
    <location>
        <begin position="428"/>
        <end position="451"/>
    </location>
</feature>
<evidence type="ECO:0000259" key="10">
    <source>
        <dbReference type="PROSITE" id="PS51382"/>
    </source>
</evidence>
<reference evidence="11 12" key="1">
    <citation type="journal article" date="2018" name="Sci. Rep.">
        <title>Genomic signatures of local adaptation to the degree of environmental predictability in rotifers.</title>
        <authorList>
            <person name="Franch-Gras L."/>
            <person name="Hahn C."/>
            <person name="Garcia-Roger E.M."/>
            <person name="Carmona M.J."/>
            <person name="Serra M."/>
            <person name="Gomez A."/>
        </authorList>
    </citation>
    <scope>NUCLEOTIDE SEQUENCE [LARGE SCALE GENOMIC DNA]</scope>
    <source>
        <strain evidence="11">HYR1</strain>
    </source>
</reference>
<evidence type="ECO:0000313" key="11">
    <source>
        <dbReference type="EMBL" id="RNA17354.1"/>
    </source>
</evidence>
<accession>A0A3M7R1V3</accession>
<feature type="domain" description="EXS" evidence="9">
    <location>
        <begin position="497"/>
        <end position="702"/>
    </location>
</feature>
<feature type="compositionally biased region" description="Basic and acidic residues" evidence="7">
    <location>
        <begin position="122"/>
        <end position="132"/>
    </location>
</feature>
<feature type="transmembrane region" description="Helical" evidence="8">
    <location>
        <begin position="569"/>
        <end position="587"/>
    </location>
</feature>
<keyword evidence="11" id="KW-0675">Receptor</keyword>
<evidence type="ECO:0000313" key="12">
    <source>
        <dbReference type="Proteomes" id="UP000276133"/>
    </source>
</evidence>
<dbReference type="Pfam" id="PF03105">
    <property type="entry name" value="SPX"/>
    <property type="match status" value="1"/>
</dbReference>
<keyword evidence="6" id="KW-0175">Coiled coil</keyword>
<dbReference type="CDD" id="cd14477">
    <property type="entry name" value="SPX_XPR1_like"/>
    <property type="match status" value="1"/>
</dbReference>
<dbReference type="GO" id="GO:0006817">
    <property type="term" value="P:phosphate ion transport"/>
    <property type="evidence" value="ECO:0007669"/>
    <property type="project" value="TreeGrafter"/>
</dbReference>
<evidence type="ECO:0000256" key="1">
    <source>
        <dbReference type="ARBA" id="ARBA00004141"/>
    </source>
</evidence>
<dbReference type="PANTHER" id="PTHR10783:SF103">
    <property type="entry name" value="SOLUTE CARRIER FAMILY 53 MEMBER 1"/>
    <property type="match status" value="1"/>
</dbReference>
<keyword evidence="4 8" id="KW-1133">Transmembrane helix</keyword>
<dbReference type="PROSITE" id="PS51380">
    <property type="entry name" value="EXS"/>
    <property type="match status" value="1"/>
</dbReference>
<evidence type="ECO:0000256" key="8">
    <source>
        <dbReference type="SAM" id="Phobius"/>
    </source>
</evidence>
<protein>
    <submittedName>
        <fullName evidence="11">Xenotropic and polytropic retrovirus receptor 1-like protein</fullName>
    </submittedName>
</protein>
<comment type="similarity">
    <text evidence="2">Belongs to the SYG1 (TC 2.A.94) family.</text>
</comment>
<dbReference type="Proteomes" id="UP000276133">
    <property type="component" value="Unassembled WGS sequence"/>
</dbReference>
<evidence type="ECO:0000256" key="6">
    <source>
        <dbReference type="SAM" id="Coils"/>
    </source>
</evidence>
<dbReference type="EMBL" id="REGN01004471">
    <property type="protein sequence ID" value="RNA17354.1"/>
    <property type="molecule type" value="Genomic_DNA"/>
</dbReference>
<evidence type="ECO:0000256" key="4">
    <source>
        <dbReference type="ARBA" id="ARBA00022989"/>
    </source>
</evidence>